<protein>
    <submittedName>
        <fullName evidence="2">Uncharacterized protein</fullName>
    </submittedName>
</protein>
<dbReference type="EMBL" id="VSRR010091108">
    <property type="protein sequence ID" value="MPC92392.1"/>
    <property type="molecule type" value="Genomic_DNA"/>
</dbReference>
<proteinExistence type="predicted"/>
<keyword evidence="3" id="KW-1185">Reference proteome</keyword>
<name>A0A5B7J875_PORTR</name>
<accession>A0A5B7J875</accession>
<feature type="region of interest" description="Disordered" evidence="1">
    <location>
        <begin position="43"/>
        <end position="72"/>
    </location>
</feature>
<evidence type="ECO:0000313" key="3">
    <source>
        <dbReference type="Proteomes" id="UP000324222"/>
    </source>
</evidence>
<dbReference type="AlphaFoldDB" id="A0A5B7J875"/>
<reference evidence="2 3" key="1">
    <citation type="submission" date="2019-05" db="EMBL/GenBank/DDBJ databases">
        <title>Another draft genome of Portunus trituberculatus and its Hox gene families provides insights of decapod evolution.</title>
        <authorList>
            <person name="Jeong J.-H."/>
            <person name="Song I."/>
            <person name="Kim S."/>
            <person name="Choi T."/>
            <person name="Kim D."/>
            <person name="Ryu S."/>
            <person name="Kim W."/>
        </authorList>
    </citation>
    <scope>NUCLEOTIDE SEQUENCE [LARGE SCALE GENOMIC DNA]</scope>
    <source>
        <tissue evidence="2">Muscle</tissue>
    </source>
</reference>
<evidence type="ECO:0000256" key="1">
    <source>
        <dbReference type="SAM" id="MobiDB-lite"/>
    </source>
</evidence>
<organism evidence="2 3">
    <name type="scientific">Portunus trituberculatus</name>
    <name type="common">Swimming crab</name>
    <name type="synonym">Neptunus trituberculatus</name>
    <dbReference type="NCBI Taxonomy" id="210409"/>
    <lineage>
        <taxon>Eukaryota</taxon>
        <taxon>Metazoa</taxon>
        <taxon>Ecdysozoa</taxon>
        <taxon>Arthropoda</taxon>
        <taxon>Crustacea</taxon>
        <taxon>Multicrustacea</taxon>
        <taxon>Malacostraca</taxon>
        <taxon>Eumalacostraca</taxon>
        <taxon>Eucarida</taxon>
        <taxon>Decapoda</taxon>
        <taxon>Pleocyemata</taxon>
        <taxon>Brachyura</taxon>
        <taxon>Eubrachyura</taxon>
        <taxon>Portunoidea</taxon>
        <taxon>Portunidae</taxon>
        <taxon>Portuninae</taxon>
        <taxon>Portunus</taxon>
    </lineage>
</organism>
<comment type="caution">
    <text evidence="2">The sequence shown here is derived from an EMBL/GenBank/DDBJ whole genome shotgun (WGS) entry which is preliminary data.</text>
</comment>
<sequence length="72" mass="7485">MMISQVVKSASPANTAAIWFTCHFNYCPLKAMMQRRWSVSESGPVLGGVQGAEGDRGAGAEGEDSGRPALGG</sequence>
<evidence type="ECO:0000313" key="2">
    <source>
        <dbReference type="EMBL" id="MPC92392.1"/>
    </source>
</evidence>
<gene>
    <name evidence="2" type="ORF">E2C01_087480</name>
</gene>
<dbReference type="Proteomes" id="UP000324222">
    <property type="component" value="Unassembled WGS sequence"/>
</dbReference>